<comment type="caution">
    <text evidence="1">The sequence shown here is derived from an EMBL/GenBank/DDBJ whole genome shotgun (WGS) entry which is preliminary data.</text>
</comment>
<accession>A0ABQ7E8X2</accession>
<reference evidence="1 2" key="1">
    <citation type="journal article" date="2020" name="BMC Genomics">
        <title>Intraspecific diversification of the crop wild relative Brassica cretica Lam. using demographic model selection.</title>
        <authorList>
            <person name="Kioukis A."/>
            <person name="Michalopoulou V.A."/>
            <person name="Briers L."/>
            <person name="Pirintsos S."/>
            <person name="Studholme D.J."/>
            <person name="Pavlidis P."/>
            <person name="Sarris P.F."/>
        </authorList>
    </citation>
    <scope>NUCLEOTIDE SEQUENCE [LARGE SCALE GENOMIC DNA]</scope>
    <source>
        <strain evidence="2">cv. PFS-1207/04</strain>
    </source>
</reference>
<evidence type="ECO:0000313" key="2">
    <source>
        <dbReference type="Proteomes" id="UP000266723"/>
    </source>
</evidence>
<name>A0ABQ7E8X2_BRACR</name>
<proteinExistence type="predicted"/>
<keyword evidence="2" id="KW-1185">Reference proteome</keyword>
<organism evidence="1 2">
    <name type="scientific">Brassica cretica</name>
    <name type="common">Mustard</name>
    <dbReference type="NCBI Taxonomy" id="69181"/>
    <lineage>
        <taxon>Eukaryota</taxon>
        <taxon>Viridiplantae</taxon>
        <taxon>Streptophyta</taxon>
        <taxon>Embryophyta</taxon>
        <taxon>Tracheophyta</taxon>
        <taxon>Spermatophyta</taxon>
        <taxon>Magnoliopsida</taxon>
        <taxon>eudicotyledons</taxon>
        <taxon>Gunneridae</taxon>
        <taxon>Pentapetalae</taxon>
        <taxon>rosids</taxon>
        <taxon>malvids</taxon>
        <taxon>Brassicales</taxon>
        <taxon>Brassicaceae</taxon>
        <taxon>Brassiceae</taxon>
        <taxon>Brassica</taxon>
    </lineage>
</organism>
<dbReference type="EMBL" id="QGKV02000299">
    <property type="protein sequence ID" value="KAF3593472.1"/>
    <property type="molecule type" value="Genomic_DNA"/>
</dbReference>
<evidence type="ECO:0000313" key="1">
    <source>
        <dbReference type="EMBL" id="KAF3593472.1"/>
    </source>
</evidence>
<dbReference type="Proteomes" id="UP000266723">
    <property type="component" value="Unassembled WGS sequence"/>
</dbReference>
<sequence length="141" mass="16109">MLNGLQYLVGIFVLSYERGMILNSDNLGVLLAPVAIPKLRMCQTNILPLFPEDILTVGNILWGGPYFWGHFSLECVPRAVAYNRSRIQPDLPVEEELEMDMEEFVPYDIPGERERSRSPKNKKIVVGVKIGYDKIKVRNFP</sequence>
<protein>
    <submittedName>
        <fullName evidence="1">Uncharacterized protein</fullName>
    </submittedName>
</protein>
<gene>
    <name evidence="1" type="ORF">DY000_02021392</name>
</gene>